<dbReference type="InterPro" id="IPR010046">
    <property type="entry name" value="Mopterin_OxRdtse_a_bac"/>
</dbReference>
<dbReference type="Gene3D" id="2.40.40.20">
    <property type="match status" value="1"/>
</dbReference>
<keyword evidence="1" id="KW-0479">Metal-binding</keyword>
<dbReference type="GO" id="GO:0045333">
    <property type="term" value="P:cellular respiration"/>
    <property type="evidence" value="ECO:0007669"/>
    <property type="project" value="UniProtKB-ARBA"/>
</dbReference>
<organism evidence="6 7">
    <name type="scientific">Thalassolituus maritimus</name>
    <dbReference type="NCBI Taxonomy" id="484498"/>
    <lineage>
        <taxon>Bacteria</taxon>
        <taxon>Pseudomonadati</taxon>
        <taxon>Pseudomonadota</taxon>
        <taxon>Gammaproteobacteria</taxon>
        <taxon>Oceanospirillales</taxon>
        <taxon>Oceanospirillaceae</taxon>
        <taxon>Thalassolituus</taxon>
    </lineage>
</organism>
<dbReference type="RefSeq" id="WP_076514592.1">
    <property type="nucleotide sequence ID" value="NZ_FTOH01000003.1"/>
</dbReference>
<dbReference type="GO" id="GO:1990204">
    <property type="term" value="C:oxidoreductase complex"/>
    <property type="evidence" value="ECO:0007669"/>
    <property type="project" value="UniProtKB-ARBA"/>
</dbReference>
<feature type="domain" description="Molybdopterin dinucleotide-binding" evidence="5">
    <location>
        <begin position="619"/>
        <end position="720"/>
    </location>
</feature>
<evidence type="ECO:0000256" key="1">
    <source>
        <dbReference type="ARBA" id="ARBA00022723"/>
    </source>
</evidence>
<feature type="domain" description="Molybdopterin oxidoreductase" evidence="4">
    <location>
        <begin position="103"/>
        <end position="505"/>
    </location>
</feature>
<sequence length="733" mass="80237">MHKKIVGGGFKKVLYTLNTVRRIGVKDAAKALAAHNACKACGLGMGGQRGGMINELDEFPSVCNKSVQAQSTDIQGPIPLPVFDHTITDFKELSSHEIEHLGRLGTPLHKAAGSDKFEPISWDDAIARTVERFSASAPERSFFYASGRSSNEAAFVLQLMARLYGSTNINNCSYYCHQASGDGLATTIGTGTSTVELADLGKSDLIFVLGANPSSNHPRFIHQLKNCRERGGHVVVINPAKEPGLVKFAVPKSPKSLLMGGNDIASEYLQPKIATDVAVFKGIAKSIIENQQHNVDFIAQYTRNFDAYLADIEGTSWNEIESITGLSRDDIHAVAEVYAHSENTVFAWGMGMTHHLHGVDNVEAIANLAMLRGMLGKPGAGLLPLRGHSNIQGVGTVGVKPVLAEDVFSAIENELKITLPRNKGMDTMACLQAAERGDIDNALMLGGNLYAASPDSQWAEKSLDNIPFKVFLTTTLNQGHVHGCDNSESIIFPVLARDEEHDATSQESMFNYVRLSDGGIDRLDNLRSEVDILSDIGMGIVDKSHFDFSTFKKHTTIRHAIAKSIPGMQDLADIDVAKKEFFIRNRIKHTPEFNMPDNRAVFIVNPHDHPEERKAQHAFTLMSIRSEGQFNSIIYEERDSYRDTTHRHSVLMNEDDIAALGLKEKDKVTLRSDTGEMRNLDVVAFDLPRGNIAAYYPEANVLVGQTVDQRSRTPAFKSVPVSVEAQMVIGSAG</sequence>
<evidence type="ECO:0000313" key="6">
    <source>
        <dbReference type="EMBL" id="SIS63811.1"/>
    </source>
</evidence>
<dbReference type="Gene3D" id="3.40.228.10">
    <property type="entry name" value="Dimethylsulfoxide Reductase, domain 2"/>
    <property type="match status" value="1"/>
</dbReference>
<protein>
    <submittedName>
        <fullName evidence="6">Oxidoreductase alpha (Molybdopterin) subunit</fullName>
    </submittedName>
</protein>
<gene>
    <name evidence="6" type="ORF">SAMN05421686_10337</name>
</gene>
<dbReference type="EMBL" id="FTOH01000003">
    <property type="protein sequence ID" value="SIS63811.1"/>
    <property type="molecule type" value="Genomic_DNA"/>
</dbReference>
<dbReference type="PANTHER" id="PTHR43105">
    <property type="entry name" value="RESPIRATORY NITRATE REDUCTASE"/>
    <property type="match status" value="1"/>
</dbReference>
<dbReference type="STRING" id="484498.SAMN05421686_10337"/>
<dbReference type="AlphaFoldDB" id="A0A1N7KQJ5"/>
<dbReference type="InterPro" id="IPR009010">
    <property type="entry name" value="Asp_de-COase-like_dom_sf"/>
</dbReference>
<dbReference type="Gene3D" id="3.40.50.740">
    <property type="match status" value="1"/>
</dbReference>
<proteinExistence type="predicted"/>
<reference evidence="7" key="1">
    <citation type="submission" date="2017-01" db="EMBL/GenBank/DDBJ databases">
        <authorList>
            <person name="Varghese N."/>
            <person name="Submissions S."/>
        </authorList>
    </citation>
    <scope>NUCLEOTIDE SEQUENCE [LARGE SCALE GENOMIC DNA]</scope>
    <source>
        <strain evidence="7">DSM 24913</strain>
    </source>
</reference>
<dbReference type="InterPro" id="IPR037951">
    <property type="entry name" value="MopB_CT_YdeP"/>
</dbReference>
<dbReference type="GO" id="GO:0030151">
    <property type="term" value="F:molybdenum ion binding"/>
    <property type="evidence" value="ECO:0007669"/>
    <property type="project" value="InterPro"/>
</dbReference>
<name>A0A1N7KQJ5_9GAMM</name>
<evidence type="ECO:0000313" key="7">
    <source>
        <dbReference type="Proteomes" id="UP000185639"/>
    </source>
</evidence>
<accession>A0A1N7KQJ5</accession>
<keyword evidence="2" id="KW-0408">Iron</keyword>
<keyword evidence="7" id="KW-1185">Reference proteome</keyword>
<dbReference type="Pfam" id="PF01568">
    <property type="entry name" value="Molydop_binding"/>
    <property type="match status" value="1"/>
</dbReference>
<evidence type="ECO:0000256" key="3">
    <source>
        <dbReference type="ARBA" id="ARBA00023014"/>
    </source>
</evidence>
<dbReference type="GO" id="GO:0008863">
    <property type="term" value="F:formate dehydrogenase (NAD+) activity"/>
    <property type="evidence" value="ECO:0007669"/>
    <property type="project" value="InterPro"/>
</dbReference>
<dbReference type="GO" id="GO:0043546">
    <property type="term" value="F:molybdopterin cofactor binding"/>
    <property type="evidence" value="ECO:0007669"/>
    <property type="project" value="InterPro"/>
</dbReference>
<dbReference type="InterPro" id="IPR006657">
    <property type="entry name" value="MoPterin_dinucl-bd_dom"/>
</dbReference>
<dbReference type="Proteomes" id="UP000185639">
    <property type="component" value="Unassembled WGS sequence"/>
</dbReference>
<dbReference type="PIRSF" id="PIRSF000144">
    <property type="entry name" value="CbbBc"/>
    <property type="match status" value="1"/>
</dbReference>
<dbReference type="NCBIfam" id="TIGR01701">
    <property type="entry name" value="Fdhalpha-like"/>
    <property type="match status" value="1"/>
</dbReference>
<dbReference type="CDD" id="cd02787">
    <property type="entry name" value="MopB_CT_ydeP"/>
    <property type="match status" value="1"/>
</dbReference>
<evidence type="ECO:0000256" key="2">
    <source>
        <dbReference type="ARBA" id="ARBA00023004"/>
    </source>
</evidence>
<dbReference type="OrthoDB" id="5287431at2"/>
<dbReference type="Pfam" id="PF00384">
    <property type="entry name" value="Molybdopterin"/>
    <property type="match status" value="1"/>
</dbReference>
<dbReference type="GO" id="GO:0051539">
    <property type="term" value="F:4 iron, 4 sulfur cluster binding"/>
    <property type="evidence" value="ECO:0007669"/>
    <property type="project" value="InterPro"/>
</dbReference>
<dbReference type="SUPFAM" id="SSF53706">
    <property type="entry name" value="Formate dehydrogenase/DMSO reductase, domains 1-3"/>
    <property type="match status" value="1"/>
</dbReference>
<keyword evidence="3" id="KW-0411">Iron-sulfur</keyword>
<dbReference type="PANTHER" id="PTHR43105:SF4">
    <property type="entry name" value="PROTEIN YDEP"/>
    <property type="match status" value="1"/>
</dbReference>
<evidence type="ECO:0000259" key="5">
    <source>
        <dbReference type="Pfam" id="PF01568"/>
    </source>
</evidence>
<dbReference type="InterPro" id="IPR050123">
    <property type="entry name" value="Prok_molybdopt-oxidoreductase"/>
</dbReference>
<dbReference type="InterPro" id="IPR006656">
    <property type="entry name" value="Mopterin_OxRdtase"/>
</dbReference>
<dbReference type="SUPFAM" id="SSF50692">
    <property type="entry name" value="ADC-like"/>
    <property type="match status" value="1"/>
</dbReference>
<evidence type="ECO:0000259" key="4">
    <source>
        <dbReference type="Pfam" id="PF00384"/>
    </source>
</evidence>
<dbReference type="GO" id="GO:0016020">
    <property type="term" value="C:membrane"/>
    <property type="evidence" value="ECO:0007669"/>
    <property type="project" value="TreeGrafter"/>
</dbReference>